<dbReference type="InterPro" id="IPR038727">
    <property type="entry name" value="NadR/Ttd14_AAA_dom"/>
</dbReference>
<proteinExistence type="predicted"/>
<dbReference type="Gene3D" id="3.40.50.300">
    <property type="entry name" value="P-loop containing nucleotide triphosphate hydrolases"/>
    <property type="match status" value="1"/>
</dbReference>
<gene>
    <name evidence="2" type="ORF">DD236_01565</name>
</gene>
<dbReference type="SUPFAM" id="SSF52540">
    <property type="entry name" value="P-loop containing nucleoside triphosphate hydrolases"/>
    <property type="match status" value="1"/>
</dbReference>
<evidence type="ECO:0000313" key="2">
    <source>
        <dbReference type="EMBL" id="PWF27120.1"/>
    </source>
</evidence>
<dbReference type="Proteomes" id="UP000245283">
    <property type="component" value="Unassembled WGS sequence"/>
</dbReference>
<comment type="caution">
    <text evidence="2">The sequence shown here is derived from an EMBL/GenBank/DDBJ whole genome shotgun (WGS) entry which is preliminary data.</text>
</comment>
<dbReference type="RefSeq" id="WP_109092619.1">
    <property type="nucleotide sequence ID" value="NZ_QETB01000001.1"/>
</dbReference>
<name>A0A2V1K9Z0_9ACTO</name>
<dbReference type="AlphaFoldDB" id="A0A2V1K9Z0"/>
<dbReference type="InterPro" id="IPR052735">
    <property type="entry name" value="NAD_biosynth-regulator"/>
</dbReference>
<dbReference type="PANTHER" id="PTHR37512:SF1">
    <property type="entry name" value="NADR_TTD14 AAA DOMAIN-CONTAINING PROTEIN"/>
    <property type="match status" value="1"/>
</dbReference>
<protein>
    <recommendedName>
        <fullName evidence="1">NadR/Ttd14 AAA domain-containing protein</fullName>
    </recommendedName>
</protein>
<dbReference type="InterPro" id="IPR027417">
    <property type="entry name" value="P-loop_NTPase"/>
</dbReference>
<evidence type="ECO:0000259" key="1">
    <source>
        <dbReference type="Pfam" id="PF13521"/>
    </source>
</evidence>
<dbReference type="SUPFAM" id="SSF52374">
    <property type="entry name" value="Nucleotidylyl transferase"/>
    <property type="match status" value="1"/>
</dbReference>
<dbReference type="OrthoDB" id="3249147at2"/>
<dbReference type="Pfam" id="PF13521">
    <property type="entry name" value="AAA_28"/>
    <property type="match status" value="1"/>
</dbReference>
<keyword evidence="3" id="KW-1185">Reference proteome</keyword>
<feature type="domain" description="NadR/Ttd14 AAA" evidence="1">
    <location>
        <begin position="169"/>
        <end position="325"/>
    </location>
</feature>
<dbReference type="PANTHER" id="PTHR37512">
    <property type="entry name" value="TRIFUNCTIONAL NAD BIOSYNTHESIS/REGULATOR PROTEIN NADR"/>
    <property type="match status" value="1"/>
</dbReference>
<sequence length="341" mass="38643">MDFGPDVSTYEGKRVGLFGDYFYPLHRGHLTQIDEAATRVDVLFVAVFANDPHEQSLIAGTEFAQLSPRLRERWLSELFAARPNIRVLTAPVGSDHTASFHELALRCHHIDEVFVQDDETAAEMETALPGTARVTLPPNTPDAATIRREGTSAHWEALPRPVQLHYTKRVAFCGWESSGKSFTAEHIARVLATTCVPEYGREYYEQLGGYEDIAESQDALNTASGQLHSLERAVGNRILCVDTDLIYTQFYHLKDFGWMHPALDALVRANAEKIDEWIFLEPRNPLADDGSRFRYNDDERQSTSNSLQEVYRHYGVNLHVVDEADDAKRLQVCEELVRSFM</sequence>
<accession>A0A2V1K9Z0</accession>
<dbReference type="Gene3D" id="3.40.50.620">
    <property type="entry name" value="HUPs"/>
    <property type="match status" value="1"/>
</dbReference>
<dbReference type="InterPro" id="IPR014729">
    <property type="entry name" value="Rossmann-like_a/b/a_fold"/>
</dbReference>
<reference evidence="3" key="1">
    <citation type="submission" date="2018-05" db="EMBL/GenBank/DDBJ databases">
        <authorList>
            <person name="Li Y."/>
        </authorList>
    </citation>
    <scope>NUCLEOTIDE SEQUENCE [LARGE SCALE GENOMIC DNA]</scope>
    <source>
        <strain evidence="3">sk1b4</strain>
    </source>
</reference>
<organism evidence="2 3">
    <name type="scientific">Ancrocorticia populi</name>
    <dbReference type="NCBI Taxonomy" id="2175228"/>
    <lineage>
        <taxon>Bacteria</taxon>
        <taxon>Bacillati</taxon>
        <taxon>Actinomycetota</taxon>
        <taxon>Actinomycetes</taxon>
        <taxon>Actinomycetales</taxon>
        <taxon>Actinomycetaceae</taxon>
        <taxon>Ancrocorticia</taxon>
    </lineage>
</organism>
<dbReference type="EMBL" id="QETB01000001">
    <property type="protein sequence ID" value="PWF27120.1"/>
    <property type="molecule type" value="Genomic_DNA"/>
</dbReference>
<evidence type="ECO:0000313" key="3">
    <source>
        <dbReference type="Proteomes" id="UP000245283"/>
    </source>
</evidence>